<evidence type="ECO:0000256" key="1">
    <source>
        <dbReference type="ARBA" id="ARBA00004042"/>
    </source>
</evidence>
<evidence type="ECO:0000256" key="3">
    <source>
        <dbReference type="ARBA" id="ARBA00023239"/>
    </source>
</evidence>
<proteinExistence type="inferred from homology"/>
<feature type="domain" description="Nitrile hydratase beta subunit-like N-terminal" evidence="7">
    <location>
        <begin position="2"/>
        <end position="102"/>
    </location>
</feature>
<evidence type="ECO:0000256" key="2">
    <source>
        <dbReference type="ARBA" id="ARBA00009098"/>
    </source>
</evidence>
<evidence type="ECO:0000313" key="9">
    <source>
        <dbReference type="Proteomes" id="UP000198985"/>
    </source>
</evidence>
<comment type="function">
    <text evidence="1 5">NHase catalyzes the hydration of various nitrile compounds to the corresponding amides.</text>
</comment>
<dbReference type="AlphaFoldDB" id="A0A1H5KQM1"/>
<evidence type="ECO:0000259" key="6">
    <source>
        <dbReference type="Pfam" id="PF02211"/>
    </source>
</evidence>
<organism evidence="8 9">
    <name type="scientific">Pseudomonas migulae</name>
    <dbReference type="NCBI Taxonomy" id="78543"/>
    <lineage>
        <taxon>Bacteria</taxon>
        <taxon>Pseudomonadati</taxon>
        <taxon>Pseudomonadota</taxon>
        <taxon>Gammaproteobacteria</taxon>
        <taxon>Pseudomonadales</taxon>
        <taxon>Pseudomonadaceae</taxon>
        <taxon>Pseudomonas</taxon>
    </lineage>
</organism>
<dbReference type="Gene3D" id="1.10.472.20">
    <property type="entry name" value="Nitrile hydratase, beta subunit"/>
    <property type="match status" value="1"/>
</dbReference>
<dbReference type="Pfam" id="PF02211">
    <property type="entry name" value="NHase_beta_C"/>
    <property type="match status" value="1"/>
</dbReference>
<dbReference type="NCBIfam" id="TIGR03888">
    <property type="entry name" value="nitrile_beta"/>
    <property type="match status" value="1"/>
</dbReference>
<dbReference type="Pfam" id="PF21006">
    <property type="entry name" value="NHase_beta_N"/>
    <property type="match status" value="1"/>
</dbReference>
<evidence type="ECO:0000259" key="7">
    <source>
        <dbReference type="Pfam" id="PF21006"/>
    </source>
</evidence>
<protein>
    <recommendedName>
        <fullName evidence="5">Nitrile hydratase subunit beta</fullName>
        <shortName evidence="5">NHase</shortName>
        <ecNumber evidence="5">4.2.1.84</ecNumber>
    </recommendedName>
</protein>
<gene>
    <name evidence="8" type="ORF">SAMN04490194_3418</name>
</gene>
<comment type="catalytic activity">
    <reaction evidence="4 5">
        <text>an aliphatic primary amide = an aliphatic nitrile + H2O</text>
        <dbReference type="Rhea" id="RHEA:12673"/>
        <dbReference type="ChEBI" id="CHEBI:15377"/>
        <dbReference type="ChEBI" id="CHEBI:65285"/>
        <dbReference type="ChEBI" id="CHEBI:80291"/>
        <dbReference type="EC" id="4.2.1.84"/>
    </reaction>
</comment>
<dbReference type="InterPro" id="IPR042262">
    <property type="entry name" value="CN_hydtase_beta_C"/>
</dbReference>
<dbReference type="GO" id="GO:0046914">
    <property type="term" value="F:transition metal ion binding"/>
    <property type="evidence" value="ECO:0007669"/>
    <property type="project" value="InterPro"/>
</dbReference>
<dbReference type="EMBL" id="FNTY01000002">
    <property type="protein sequence ID" value="SEE67179.1"/>
    <property type="molecule type" value="Genomic_DNA"/>
</dbReference>
<reference evidence="8 9" key="1">
    <citation type="submission" date="2016-10" db="EMBL/GenBank/DDBJ databases">
        <authorList>
            <person name="de Groot N.N."/>
        </authorList>
    </citation>
    <scope>NUCLEOTIDE SEQUENCE [LARGE SCALE GENOMIC DNA]</scope>
    <source>
        <strain evidence="8 9">BS3662</strain>
    </source>
</reference>
<dbReference type="InterPro" id="IPR003168">
    <property type="entry name" value="Nitrile_hydratase_bsu"/>
</dbReference>
<keyword evidence="3 5" id="KW-0456">Lyase</keyword>
<name>A0A1H5KQM1_9PSED</name>
<dbReference type="InterPro" id="IPR049054">
    <property type="entry name" value="CN_hydtase_beta-like_N"/>
</dbReference>
<dbReference type="InterPro" id="IPR008990">
    <property type="entry name" value="Elect_transpt_acc-like_dom_sf"/>
</dbReference>
<feature type="domain" description="Nitrile hydratase beta subunit" evidence="6">
    <location>
        <begin position="121"/>
        <end position="208"/>
    </location>
</feature>
<dbReference type="InterPro" id="IPR024690">
    <property type="entry name" value="CN_hydtase_beta_dom_C"/>
</dbReference>
<comment type="similarity">
    <text evidence="2 5">Belongs to the nitrile hydratase subunit beta family.</text>
</comment>
<dbReference type="Gene3D" id="2.30.30.50">
    <property type="match status" value="1"/>
</dbReference>
<dbReference type="GO" id="GO:0018822">
    <property type="term" value="F:nitrile hydratase activity"/>
    <property type="evidence" value="ECO:0007669"/>
    <property type="project" value="UniProtKB-EC"/>
</dbReference>
<accession>A0A1H5KQM1</accession>
<dbReference type="EC" id="4.2.1.84" evidence="5"/>
<evidence type="ECO:0000256" key="4">
    <source>
        <dbReference type="ARBA" id="ARBA00044877"/>
    </source>
</evidence>
<dbReference type="Proteomes" id="UP000198985">
    <property type="component" value="Unassembled WGS sequence"/>
</dbReference>
<sequence length="211" mass="23319">MMDGIHDLGGVQGFGRVQHSANSQSYKPVFHEDWEHLGYSLLFLGAGELGLFNVDELRHAIERMEPRQYLTSSYYDRIIVGVASLFVEKGAITRQRLEELAAGAYPLALPLGTGRAARPPATPFQIGERVRVCDEHVDGHVRMPGYVRGKYGTVVHRTTHEWPFPDTVGHGLPSGSEPTYHVLFTTQELWGDAADAGTVVVDLFGSYLLKA</sequence>
<dbReference type="SUPFAM" id="SSF50090">
    <property type="entry name" value="Electron transport accessory proteins"/>
    <property type="match status" value="1"/>
</dbReference>
<evidence type="ECO:0000313" key="8">
    <source>
        <dbReference type="EMBL" id="SEE67179.1"/>
    </source>
</evidence>
<evidence type="ECO:0000256" key="5">
    <source>
        <dbReference type="PIRNR" id="PIRNR001427"/>
    </source>
</evidence>
<dbReference type="PIRSF" id="PIRSF001427">
    <property type="entry name" value="NHase_beta"/>
    <property type="match status" value="1"/>
</dbReference>